<dbReference type="EMBL" id="JAERWK010000021">
    <property type="protein sequence ID" value="MBM9468811.1"/>
    <property type="molecule type" value="Genomic_DNA"/>
</dbReference>
<dbReference type="Proteomes" id="UP000663792">
    <property type="component" value="Unassembled WGS sequence"/>
</dbReference>
<evidence type="ECO:0000313" key="3">
    <source>
        <dbReference type="Proteomes" id="UP000663792"/>
    </source>
</evidence>
<keyword evidence="3" id="KW-1185">Reference proteome</keyword>
<gene>
    <name evidence="2" type="ORF">JL106_16125</name>
</gene>
<dbReference type="AlphaFoldDB" id="A0A938YA82"/>
<feature type="compositionally biased region" description="Pro residues" evidence="1">
    <location>
        <begin position="18"/>
        <end position="34"/>
    </location>
</feature>
<dbReference type="RefSeq" id="WP_205261772.1">
    <property type="nucleotide sequence ID" value="NZ_JAERWK010000021.1"/>
</dbReference>
<organism evidence="2 3">
    <name type="scientific">Nakamurella leprariae</name>
    <dbReference type="NCBI Taxonomy" id="2803911"/>
    <lineage>
        <taxon>Bacteria</taxon>
        <taxon>Bacillati</taxon>
        <taxon>Actinomycetota</taxon>
        <taxon>Actinomycetes</taxon>
        <taxon>Nakamurellales</taxon>
        <taxon>Nakamurellaceae</taxon>
        <taxon>Nakamurella</taxon>
    </lineage>
</organism>
<reference evidence="2" key="1">
    <citation type="submission" date="2021-01" db="EMBL/GenBank/DDBJ databases">
        <title>YIM 132084 draft genome.</title>
        <authorList>
            <person name="An D."/>
        </authorList>
    </citation>
    <scope>NUCLEOTIDE SEQUENCE</scope>
    <source>
        <strain evidence="2">YIM 132084</strain>
    </source>
</reference>
<accession>A0A938YA82</accession>
<name>A0A938YA82_9ACTN</name>
<evidence type="ECO:0000256" key="1">
    <source>
        <dbReference type="SAM" id="MobiDB-lite"/>
    </source>
</evidence>
<feature type="compositionally biased region" description="Low complexity" evidence="1">
    <location>
        <begin position="8"/>
        <end position="17"/>
    </location>
</feature>
<feature type="compositionally biased region" description="Basic and acidic residues" evidence="1">
    <location>
        <begin position="103"/>
        <end position="138"/>
    </location>
</feature>
<protein>
    <submittedName>
        <fullName evidence="2">Uncharacterized protein</fullName>
    </submittedName>
</protein>
<feature type="region of interest" description="Disordered" evidence="1">
    <location>
        <begin position="97"/>
        <end position="138"/>
    </location>
</feature>
<feature type="region of interest" description="Disordered" evidence="1">
    <location>
        <begin position="1"/>
        <end position="55"/>
    </location>
</feature>
<comment type="caution">
    <text evidence="2">The sequence shown here is derived from an EMBL/GenBank/DDBJ whole genome shotgun (WGS) entry which is preliminary data.</text>
</comment>
<evidence type="ECO:0000313" key="2">
    <source>
        <dbReference type="EMBL" id="MBM9468811.1"/>
    </source>
</evidence>
<proteinExistence type="predicted"/>
<sequence>MSQPPSPDSQSPDSQSPEVPPPDPALPGLSPAPPGSDATTATDAQPGVGAPVSGAALVDPDLLEADLGDPDQGVPTLDAVRDRIEGRFGRALGATELAGNTPEAKRAAERQRDRERAAADKLAELRAAVDRDRQGGPA</sequence>